<keyword evidence="5 7" id="KW-1133">Transmembrane helix</keyword>
<evidence type="ECO:0000256" key="3">
    <source>
        <dbReference type="ARBA" id="ARBA00022475"/>
    </source>
</evidence>
<keyword evidence="6 7" id="KW-0472">Membrane</keyword>
<evidence type="ECO:0000256" key="5">
    <source>
        <dbReference type="ARBA" id="ARBA00022989"/>
    </source>
</evidence>
<evidence type="ECO:0000256" key="1">
    <source>
        <dbReference type="ARBA" id="ARBA00004651"/>
    </source>
</evidence>
<keyword evidence="9" id="KW-1185">Reference proteome</keyword>
<comment type="similarity">
    <text evidence="2">Belongs to the DoxX family.</text>
</comment>
<dbReference type="Pfam" id="PF07681">
    <property type="entry name" value="DoxX"/>
    <property type="match status" value="1"/>
</dbReference>
<dbReference type="PANTHER" id="PTHR33452:SF1">
    <property type="entry name" value="INNER MEMBRANE PROTEIN YPHA-RELATED"/>
    <property type="match status" value="1"/>
</dbReference>
<dbReference type="InterPro" id="IPR032808">
    <property type="entry name" value="DoxX"/>
</dbReference>
<evidence type="ECO:0000313" key="8">
    <source>
        <dbReference type="EMBL" id="MFC3765525.1"/>
    </source>
</evidence>
<dbReference type="Proteomes" id="UP001595699">
    <property type="component" value="Unassembled WGS sequence"/>
</dbReference>
<evidence type="ECO:0000256" key="2">
    <source>
        <dbReference type="ARBA" id="ARBA00006679"/>
    </source>
</evidence>
<organism evidence="8 9">
    <name type="scientific">Tenggerimyces flavus</name>
    <dbReference type="NCBI Taxonomy" id="1708749"/>
    <lineage>
        <taxon>Bacteria</taxon>
        <taxon>Bacillati</taxon>
        <taxon>Actinomycetota</taxon>
        <taxon>Actinomycetes</taxon>
        <taxon>Propionibacteriales</taxon>
        <taxon>Nocardioidaceae</taxon>
        <taxon>Tenggerimyces</taxon>
    </lineage>
</organism>
<feature type="transmembrane region" description="Helical" evidence="7">
    <location>
        <begin position="109"/>
        <end position="130"/>
    </location>
</feature>
<evidence type="ECO:0000256" key="7">
    <source>
        <dbReference type="SAM" id="Phobius"/>
    </source>
</evidence>
<sequence>MSSPVQIARDLALLVARLGLGVILIAHGWQKLSDQGLAGTAAGFGQMGVPLPTVSAYYATFVELVGGVALILGLALPLVGLLVALDMAGALVLVHLPNGLFASQGGFELVLAIGVGAVAIAAAGSGRLGLDHYLLRRRSKLGEEQGVSA</sequence>
<comment type="caution">
    <text evidence="8">The sequence shown here is derived from an EMBL/GenBank/DDBJ whole genome shotgun (WGS) entry which is preliminary data.</text>
</comment>
<reference evidence="9" key="1">
    <citation type="journal article" date="2019" name="Int. J. Syst. Evol. Microbiol.">
        <title>The Global Catalogue of Microorganisms (GCM) 10K type strain sequencing project: providing services to taxonomists for standard genome sequencing and annotation.</title>
        <authorList>
            <consortium name="The Broad Institute Genomics Platform"/>
            <consortium name="The Broad Institute Genome Sequencing Center for Infectious Disease"/>
            <person name="Wu L."/>
            <person name="Ma J."/>
        </authorList>
    </citation>
    <scope>NUCLEOTIDE SEQUENCE [LARGE SCALE GENOMIC DNA]</scope>
    <source>
        <strain evidence="9">CGMCC 4.7241</strain>
    </source>
</reference>
<evidence type="ECO:0000313" key="9">
    <source>
        <dbReference type="Proteomes" id="UP001595699"/>
    </source>
</evidence>
<dbReference type="RefSeq" id="WP_205116669.1">
    <property type="nucleotide sequence ID" value="NZ_JAFBCM010000001.1"/>
</dbReference>
<protein>
    <submittedName>
        <fullName evidence="8">DoxX family protein</fullName>
    </submittedName>
</protein>
<comment type="subcellular location">
    <subcellularLocation>
        <location evidence="1">Cell membrane</location>
        <topology evidence="1">Multi-pass membrane protein</topology>
    </subcellularLocation>
</comment>
<dbReference type="InterPro" id="IPR051907">
    <property type="entry name" value="DoxX-like_oxidoreductase"/>
</dbReference>
<feature type="transmembrane region" description="Helical" evidence="7">
    <location>
        <begin position="49"/>
        <end position="71"/>
    </location>
</feature>
<name>A0ABV7YP14_9ACTN</name>
<dbReference type="PANTHER" id="PTHR33452">
    <property type="entry name" value="OXIDOREDUCTASE CATD-RELATED"/>
    <property type="match status" value="1"/>
</dbReference>
<gene>
    <name evidence="8" type="ORF">ACFOUW_32155</name>
</gene>
<keyword evidence="3" id="KW-1003">Cell membrane</keyword>
<proteinExistence type="inferred from homology"/>
<feature type="transmembrane region" description="Helical" evidence="7">
    <location>
        <begin position="12"/>
        <end position="29"/>
    </location>
</feature>
<keyword evidence="4 7" id="KW-0812">Transmembrane</keyword>
<evidence type="ECO:0000256" key="4">
    <source>
        <dbReference type="ARBA" id="ARBA00022692"/>
    </source>
</evidence>
<accession>A0ABV7YP14</accession>
<evidence type="ECO:0000256" key="6">
    <source>
        <dbReference type="ARBA" id="ARBA00023136"/>
    </source>
</evidence>
<feature type="transmembrane region" description="Helical" evidence="7">
    <location>
        <begin position="78"/>
        <end position="97"/>
    </location>
</feature>
<dbReference type="EMBL" id="JBHRZH010000041">
    <property type="protein sequence ID" value="MFC3765525.1"/>
    <property type="molecule type" value="Genomic_DNA"/>
</dbReference>